<name>R3HZB2_ENTFL</name>
<dbReference type="HOGENOM" id="CLU_1528316_0_0_9"/>
<keyword evidence="1" id="KW-0812">Transmembrane</keyword>
<dbReference type="Proteomes" id="UP000013638">
    <property type="component" value="Unassembled WGS sequence"/>
</dbReference>
<feature type="transmembrane region" description="Helical" evidence="1">
    <location>
        <begin position="113"/>
        <end position="134"/>
    </location>
</feature>
<keyword evidence="1" id="KW-0472">Membrane</keyword>
<comment type="caution">
    <text evidence="2">The sequence shown here is derived from an EMBL/GenBank/DDBJ whole genome shotgun (WGS) entry which is preliminary data.</text>
</comment>
<proteinExistence type="predicted"/>
<accession>R3HZB2</accession>
<dbReference type="EMBL" id="ASDZ01000029">
    <property type="protein sequence ID" value="EOK10927.1"/>
    <property type="molecule type" value="Genomic_DNA"/>
</dbReference>
<reference evidence="2 3" key="1">
    <citation type="submission" date="2013-02" db="EMBL/GenBank/DDBJ databases">
        <title>The Genome Sequence of Enterococcus faecalis ATCC_6055.</title>
        <authorList>
            <consortium name="The Broad Institute Genome Sequencing Platform"/>
            <consortium name="The Broad Institute Genome Sequencing Center for Infectious Disease"/>
            <person name="Earl A.M."/>
            <person name="Gilmore M.S."/>
            <person name="Lebreton F."/>
            <person name="Walker B."/>
            <person name="Young S.K."/>
            <person name="Zeng Q."/>
            <person name="Gargeya S."/>
            <person name="Fitzgerald M."/>
            <person name="Haas B."/>
            <person name="Abouelleil A."/>
            <person name="Alvarado L."/>
            <person name="Arachchi H.M."/>
            <person name="Berlin A.M."/>
            <person name="Chapman S.B."/>
            <person name="Dewar J."/>
            <person name="Goldberg J."/>
            <person name="Griggs A."/>
            <person name="Gujja S."/>
            <person name="Hansen M."/>
            <person name="Howarth C."/>
            <person name="Imamovic A."/>
            <person name="Larimer J."/>
            <person name="McCowan C."/>
            <person name="Murphy C."/>
            <person name="Neiman D."/>
            <person name="Pearson M."/>
            <person name="Priest M."/>
            <person name="Roberts A."/>
            <person name="Saif S."/>
            <person name="Shea T."/>
            <person name="Sisk P."/>
            <person name="Sykes S."/>
            <person name="Wortman J."/>
            <person name="Nusbaum C."/>
            <person name="Birren B."/>
        </authorList>
    </citation>
    <scope>NUCLEOTIDE SEQUENCE [LARGE SCALE GENOMIC DNA]</scope>
    <source>
        <strain evidence="2 3">ATCC 6055</strain>
    </source>
</reference>
<evidence type="ECO:0000256" key="1">
    <source>
        <dbReference type="SAM" id="Phobius"/>
    </source>
</evidence>
<evidence type="ECO:0000313" key="3">
    <source>
        <dbReference type="Proteomes" id="UP000013638"/>
    </source>
</evidence>
<dbReference type="AlphaFoldDB" id="R3HZB2"/>
<evidence type="ECO:0000313" key="2">
    <source>
        <dbReference type="EMBL" id="EOK10927.1"/>
    </source>
</evidence>
<sequence>MRIKDKKAKTKHLFPFVGRLFRLDFTKKHLSHSYFYKVSGEDLPKRHEKRWKGKLGWTFVASTVLFFFFGYLLYLFHAFTQVMKQIDTKNLFSTKLTIGDIPFDHWSIAHIPLFGKLVLLIVSAGIGLFVGFWLDYRVHSITDGQKGDSRLTTEKEIKKQYKEIPDRTKSFEGIGG</sequence>
<organism evidence="2 3">
    <name type="scientific">Enterococcus faecalis ATCC 6055</name>
    <dbReference type="NCBI Taxonomy" id="1169311"/>
    <lineage>
        <taxon>Bacteria</taxon>
        <taxon>Bacillati</taxon>
        <taxon>Bacillota</taxon>
        <taxon>Bacilli</taxon>
        <taxon>Lactobacillales</taxon>
        <taxon>Enterococcaceae</taxon>
        <taxon>Enterococcus</taxon>
    </lineage>
</organism>
<feature type="transmembrane region" description="Helical" evidence="1">
    <location>
        <begin position="55"/>
        <end position="76"/>
    </location>
</feature>
<keyword evidence="1" id="KW-1133">Transmembrane helix</keyword>
<protein>
    <submittedName>
        <fullName evidence="2">Uncharacterized protein</fullName>
    </submittedName>
</protein>
<gene>
    <name evidence="2" type="ORF">WOU_02454</name>
</gene>
<feature type="non-terminal residue" evidence="2">
    <location>
        <position position="176"/>
    </location>
</feature>